<dbReference type="SMART" id="SM00462">
    <property type="entry name" value="PTB"/>
    <property type="match status" value="1"/>
</dbReference>
<feature type="region of interest" description="Disordered" evidence="3">
    <location>
        <begin position="524"/>
        <end position="615"/>
    </location>
</feature>
<keyword evidence="7" id="KW-1185">Reference proteome</keyword>
<comment type="caution">
    <text evidence="6">The sequence shown here is derived from an EMBL/GenBank/DDBJ whole genome shotgun (WGS) entry which is preliminary data.</text>
</comment>
<evidence type="ECO:0000256" key="1">
    <source>
        <dbReference type="ARBA" id="ARBA00022737"/>
    </source>
</evidence>
<dbReference type="InterPro" id="IPR011993">
    <property type="entry name" value="PH-like_dom_sf"/>
</dbReference>
<feature type="domain" description="SAM" evidence="5">
    <location>
        <begin position="210"/>
        <end position="270"/>
    </location>
</feature>
<feature type="region of interest" description="Disordered" evidence="3">
    <location>
        <begin position="1"/>
        <end position="41"/>
    </location>
</feature>
<dbReference type="PANTHER" id="PTHR24174">
    <property type="entry name" value="ANKYRIN REPEAT AND STERILE ALPHA MOTIF DOMAIN-CONTAINING PROTEIN 1"/>
    <property type="match status" value="1"/>
</dbReference>
<accession>A0A8K0JSH2</accession>
<dbReference type="Pfam" id="PF00536">
    <property type="entry name" value="SAM_1"/>
    <property type="match status" value="2"/>
</dbReference>
<dbReference type="InterPro" id="IPR013761">
    <property type="entry name" value="SAM/pointed_sf"/>
</dbReference>
<feature type="compositionally biased region" description="Low complexity" evidence="3">
    <location>
        <begin position="17"/>
        <end position="28"/>
    </location>
</feature>
<evidence type="ECO:0000313" key="6">
    <source>
        <dbReference type="EMBL" id="KAG8221866.1"/>
    </source>
</evidence>
<feature type="domain" description="PID" evidence="4">
    <location>
        <begin position="383"/>
        <end position="520"/>
    </location>
</feature>
<dbReference type="SMART" id="SM00454">
    <property type="entry name" value="SAM"/>
    <property type="match status" value="2"/>
</dbReference>
<dbReference type="AlphaFoldDB" id="A0A8K0JSH2"/>
<feature type="compositionally biased region" description="Low complexity" evidence="3">
    <location>
        <begin position="295"/>
        <end position="310"/>
    </location>
</feature>
<evidence type="ECO:0000259" key="4">
    <source>
        <dbReference type="PROSITE" id="PS01179"/>
    </source>
</evidence>
<dbReference type="GO" id="GO:0005829">
    <property type="term" value="C:cytosol"/>
    <property type="evidence" value="ECO:0007669"/>
    <property type="project" value="TreeGrafter"/>
</dbReference>
<keyword evidence="1" id="KW-0677">Repeat</keyword>
<reference evidence="6" key="1">
    <citation type="submission" date="2013-04" db="EMBL/GenBank/DDBJ databases">
        <authorList>
            <person name="Qu J."/>
            <person name="Murali S.C."/>
            <person name="Bandaranaike D."/>
            <person name="Bellair M."/>
            <person name="Blankenburg K."/>
            <person name="Chao H."/>
            <person name="Dinh H."/>
            <person name="Doddapaneni H."/>
            <person name="Downs B."/>
            <person name="Dugan-Rocha S."/>
            <person name="Elkadiri S."/>
            <person name="Gnanaolivu R.D."/>
            <person name="Hernandez B."/>
            <person name="Javaid M."/>
            <person name="Jayaseelan J.C."/>
            <person name="Lee S."/>
            <person name="Li M."/>
            <person name="Ming W."/>
            <person name="Munidasa M."/>
            <person name="Muniz J."/>
            <person name="Nguyen L."/>
            <person name="Ongeri F."/>
            <person name="Osuji N."/>
            <person name="Pu L.-L."/>
            <person name="Puazo M."/>
            <person name="Qu C."/>
            <person name="Quiroz J."/>
            <person name="Raj R."/>
            <person name="Weissenberger G."/>
            <person name="Xin Y."/>
            <person name="Zou X."/>
            <person name="Han Y."/>
            <person name="Richards S."/>
            <person name="Worley K."/>
            <person name="Muzny D."/>
            <person name="Gibbs R."/>
        </authorList>
    </citation>
    <scope>NUCLEOTIDE SEQUENCE</scope>
    <source>
        <strain evidence="6">Sampled in the wild</strain>
    </source>
</reference>
<dbReference type="PROSITE" id="PS01179">
    <property type="entry name" value="PID"/>
    <property type="match status" value="1"/>
</dbReference>
<feature type="compositionally biased region" description="Pro residues" evidence="3">
    <location>
        <begin position="328"/>
        <end position="346"/>
    </location>
</feature>
<evidence type="ECO:0000259" key="5">
    <source>
        <dbReference type="PROSITE" id="PS50105"/>
    </source>
</evidence>
<proteinExistence type="predicted"/>
<dbReference type="Gene3D" id="2.30.29.30">
    <property type="entry name" value="Pleckstrin-homology domain (PH domain)/Phosphotyrosine-binding domain (PTB)"/>
    <property type="match status" value="1"/>
</dbReference>
<evidence type="ECO:0000256" key="3">
    <source>
        <dbReference type="SAM" id="MobiDB-lite"/>
    </source>
</evidence>
<dbReference type="Proteomes" id="UP000792457">
    <property type="component" value="Unassembled WGS sequence"/>
</dbReference>
<name>A0A8K0JSH2_LADFU</name>
<dbReference type="CDD" id="cd01274">
    <property type="entry name" value="PTB_Anks"/>
    <property type="match status" value="1"/>
</dbReference>
<keyword evidence="2" id="KW-0040">ANK repeat</keyword>
<feature type="compositionally biased region" description="Polar residues" evidence="3">
    <location>
        <begin position="560"/>
        <end position="574"/>
    </location>
</feature>
<feature type="region of interest" description="Disordered" evidence="3">
    <location>
        <begin position="288"/>
        <end position="354"/>
    </location>
</feature>
<organism evidence="6 7">
    <name type="scientific">Ladona fulva</name>
    <name type="common">Scarce chaser dragonfly</name>
    <name type="synonym">Libellula fulva</name>
    <dbReference type="NCBI Taxonomy" id="123851"/>
    <lineage>
        <taxon>Eukaryota</taxon>
        <taxon>Metazoa</taxon>
        <taxon>Ecdysozoa</taxon>
        <taxon>Arthropoda</taxon>
        <taxon>Hexapoda</taxon>
        <taxon>Insecta</taxon>
        <taxon>Pterygota</taxon>
        <taxon>Palaeoptera</taxon>
        <taxon>Odonata</taxon>
        <taxon>Epiprocta</taxon>
        <taxon>Anisoptera</taxon>
        <taxon>Libelluloidea</taxon>
        <taxon>Libellulidae</taxon>
        <taxon>Ladona</taxon>
    </lineage>
</organism>
<dbReference type="EMBL" id="KZ308115">
    <property type="protein sequence ID" value="KAG8221866.1"/>
    <property type="molecule type" value="Genomic_DNA"/>
</dbReference>
<feature type="domain" description="SAM" evidence="5">
    <location>
        <begin position="135"/>
        <end position="200"/>
    </location>
</feature>
<dbReference type="PANTHER" id="PTHR24174:SF1">
    <property type="entry name" value="IP14385P"/>
    <property type="match status" value="1"/>
</dbReference>
<sequence>MVDNKTPATRSPGLFKGSTSAGDGTSGAVPGHRSLERPKTLRKLKNVYDGGGMPTVPPEVDCGDVADDGKSLSILSPFDEQEEWNKISEIMASFGTRLVRESVFVNELEKDFQSLLGLSRSEPRTAPAPLSPTAPVPTSVGQWLESIGLQEYEGLFFFHGYDDVDFINGVMEEGDLRSMGITDEGHASHIWAAAARLPKALPRFGTEGRPPPASVEHWLRALRLEKTYAETFRKNMLTDVDRLLRIWEVELTTVLEIDKLGHRRRLLASVGGGGVVSPLLAIAPGIPEERKPSFSTPAKEAAASPASATAPPAPGTGTLRHRNKKNRPAPPPPPSAPPPPQHPPPQEVTNGPEDLSIRDPAELLVGVPATLTTQWRHRPEVLLSGSVTYVASYLGSTLVKELRGTESTKKSIQKLKRSSRDGRVRPEITLSISYRGVKFLNSATKEVVCEHEIRNIHCACQDADDLTHFAYITKDHQSRDHYCHVFCVDTMEQATEIILTLGQAFEVAYQMALKEQFSCPSSSVNLRGHTRSQSANQIVQRDSPAGPPPGVGCLMPVAPNGNNGSATHSRSRSVNEIEVNGGGSARTPTTPTGCGKILNSASPHRQAPIVFTEEM</sequence>
<dbReference type="InterPro" id="IPR006020">
    <property type="entry name" value="PTB/PI_dom"/>
</dbReference>
<dbReference type="SUPFAM" id="SSF47769">
    <property type="entry name" value="SAM/Pointed domain"/>
    <property type="match status" value="2"/>
</dbReference>
<dbReference type="InterPro" id="IPR001660">
    <property type="entry name" value="SAM"/>
</dbReference>
<evidence type="ECO:0000313" key="7">
    <source>
        <dbReference type="Proteomes" id="UP000792457"/>
    </source>
</evidence>
<dbReference type="SUPFAM" id="SSF50729">
    <property type="entry name" value="PH domain-like"/>
    <property type="match status" value="1"/>
</dbReference>
<feature type="compositionally biased region" description="Polar residues" evidence="3">
    <location>
        <begin position="524"/>
        <end position="540"/>
    </location>
</feature>
<dbReference type="Pfam" id="PF00640">
    <property type="entry name" value="PID"/>
    <property type="match status" value="1"/>
</dbReference>
<evidence type="ECO:0000256" key="2">
    <source>
        <dbReference type="ARBA" id="ARBA00023043"/>
    </source>
</evidence>
<evidence type="ECO:0008006" key="8">
    <source>
        <dbReference type="Google" id="ProtNLM"/>
    </source>
</evidence>
<reference evidence="6" key="2">
    <citation type="submission" date="2017-10" db="EMBL/GenBank/DDBJ databases">
        <title>Ladona fulva Genome sequencing and assembly.</title>
        <authorList>
            <person name="Murali S."/>
            <person name="Richards S."/>
            <person name="Bandaranaike D."/>
            <person name="Bellair M."/>
            <person name="Blankenburg K."/>
            <person name="Chao H."/>
            <person name="Dinh H."/>
            <person name="Doddapaneni H."/>
            <person name="Dugan-Rocha S."/>
            <person name="Elkadiri S."/>
            <person name="Gnanaolivu R."/>
            <person name="Hernandez B."/>
            <person name="Skinner E."/>
            <person name="Javaid M."/>
            <person name="Lee S."/>
            <person name="Li M."/>
            <person name="Ming W."/>
            <person name="Munidasa M."/>
            <person name="Muniz J."/>
            <person name="Nguyen L."/>
            <person name="Hughes D."/>
            <person name="Osuji N."/>
            <person name="Pu L.-L."/>
            <person name="Puazo M."/>
            <person name="Qu C."/>
            <person name="Quiroz J."/>
            <person name="Raj R."/>
            <person name="Weissenberger G."/>
            <person name="Xin Y."/>
            <person name="Zou X."/>
            <person name="Han Y."/>
            <person name="Worley K."/>
            <person name="Muzny D."/>
            <person name="Gibbs R."/>
        </authorList>
    </citation>
    <scope>NUCLEOTIDE SEQUENCE</scope>
    <source>
        <strain evidence="6">Sampled in the wild</strain>
    </source>
</reference>
<dbReference type="OrthoDB" id="10039052at2759"/>
<gene>
    <name evidence="6" type="ORF">J437_LFUL003242</name>
</gene>
<dbReference type="InterPro" id="IPR033635">
    <property type="entry name" value="ANKS1/Caskin"/>
</dbReference>
<protein>
    <recommendedName>
        <fullName evidence="8">Ankyrin repeat and SAM domain-containing protein 1A</fullName>
    </recommendedName>
</protein>
<dbReference type="PROSITE" id="PS50105">
    <property type="entry name" value="SAM_DOMAIN"/>
    <property type="match status" value="2"/>
</dbReference>
<dbReference type="Gene3D" id="1.10.150.50">
    <property type="entry name" value="Transcription Factor, Ets-1"/>
    <property type="match status" value="2"/>
</dbReference>